<evidence type="ECO:0000256" key="1">
    <source>
        <dbReference type="ARBA" id="ARBA00004123"/>
    </source>
</evidence>
<keyword evidence="3" id="KW-0227">DNA damage</keyword>
<dbReference type="GO" id="GO:0043564">
    <property type="term" value="C:Ku70:Ku80 complex"/>
    <property type="evidence" value="ECO:0007669"/>
    <property type="project" value="TreeGrafter"/>
</dbReference>
<dbReference type="GO" id="GO:0004386">
    <property type="term" value="F:helicase activity"/>
    <property type="evidence" value="ECO:0007669"/>
    <property type="project" value="UniProtKB-KW"/>
</dbReference>
<evidence type="ECO:0000256" key="8">
    <source>
        <dbReference type="ARBA" id="ARBA00023172"/>
    </source>
</evidence>
<evidence type="ECO:0000256" key="4">
    <source>
        <dbReference type="ARBA" id="ARBA00022801"/>
    </source>
</evidence>
<evidence type="ECO:0000256" key="9">
    <source>
        <dbReference type="ARBA" id="ARBA00023204"/>
    </source>
</evidence>
<feature type="domain" description="Ku" evidence="11">
    <location>
        <begin position="234"/>
        <end position="401"/>
    </location>
</feature>
<dbReference type="GO" id="GO:0006310">
    <property type="term" value="P:DNA recombination"/>
    <property type="evidence" value="ECO:0007669"/>
    <property type="project" value="UniProtKB-KW"/>
</dbReference>
<keyword evidence="9" id="KW-0234">DNA repair</keyword>
<sequence>MPPAAKRNHCVVLYDLKCGNQRELRQALFKVYCRYYINNSKNLVNLVLVNSDKTDNRKHAKFGRGYLHIQEINREEQSYDPNFIYDKIEVKSAESMQAANWMEAIRVAIDILAESRVARVITFQILFFTDLNSSSQSEECLERIISDLKQKGIYLYILGPEVLFPQAITSLEETPKLMRGVSFLKANETLQQAKMKLIDGDSKVIIADCKRGLELFFNFRKPNGKQPWLVPLTIGTKISFPVKTSKFTSKICGLKLITKSNQYKESPQYQFTSVEDSTKIYHYDNIRKGISRHGKFIAIENNDLFKSKTERIFSLLFVTSLKGIPEYMLKGPGCYTVIGDSGTSVEAFHCLLRRLELQRMCLVASRVYSKGNKALYFALIPISNKKCFRAVQLPVHSEVPFEWMEQNPKKNDNGVSSEVSDYLDKIVIDSPKFALNCHLTPNVACNIAGRDVLNIAADKLLHEKLHLDQVDYNVFKTSINSEIGGGLRALWPSKLFKESKEVSDYDLDSDHENYF</sequence>
<evidence type="ECO:0000256" key="6">
    <source>
        <dbReference type="ARBA" id="ARBA00022840"/>
    </source>
</evidence>
<dbReference type="InterPro" id="IPR036465">
    <property type="entry name" value="vWFA_dom_sf"/>
</dbReference>
<name>A0AAW1U7P1_9CUCU</name>
<dbReference type="GO" id="GO:0003690">
    <property type="term" value="F:double-stranded DNA binding"/>
    <property type="evidence" value="ECO:0007669"/>
    <property type="project" value="TreeGrafter"/>
</dbReference>
<dbReference type="PANTHER" id="PTHR12604:SF4">
    <property type="entry name" value="X-RAY REPAIR CROSS-COMPLEMENTING PROTEIN 5"/>
    <property type="match status" value="1"/>
</dbReference>
<dbReference type="SUPFAM" id="SSF100939">
    <property type="entry name" value="SPOC domain-like"/>
    <property type="match status" value="1"/>
</dbReference>
<evidence type="ECO:0000256" key="10">
    <source>
        <dbReference type="ARBA" id="ARBA00023242"/>
    </source>
</evidence>
<dbReference type="PANTHER" id="PTHR12604">
    <property type="entry name" value="KU AUTOANTIGEN DNA HELICASE"/>
    <property type="match status" value="1"/>
</dbReference>
<dbReference type="Pfam" id="PF02735">
    <property type="entry name" value="Ku"/>
    <property type="match status" value="1"/>
</dbReference>
<evidence type="ECO:0000256" key="7">
    <source>
        <dbReference type="ARBA" id="ARBA00023125"/>
    </source>
</evidence>
<keyword evidence="13" id="KW-1185">Reference proteome</keyword>
<comment type="caution">
    <text evidence="12">The sequence shown here is derived from an EMBL/GenBank/DDBJ whole genome shotgun (WGS) entry which is preliminary data.</text>
</comment>
<dbReference type="Gene3D" id="3.40.50.410">
    <property type="entry name" value="von Willebrand factor, type A domain"/>
    <property type="match status" value="1"/>
</dbReference>
<dbReference type="GO" id="GO:0005524">
    <property type="term" value="F:ATP binding"/>
    <property type="evidence" value="ECO:0007669"/>
    <property type="project" value="UniProtKB-KW"/>
</dbReference>
<evidence type="ECO:0000256" key="2">
    <source>
        <dbReference type="ARBA" id="ARBA00022741"/>
    </source>
</evidence>
<accession>A0AAW1U7P1</accession>
<keyword evidence="7" id="KW-0238">DNA-binding</keyword>
<evidence type="ECO:0000259" key="11">
    <source>
        <dbReference type="Pfam" id="PF02735"/>
    </source>
</evidence>
<dbReference type="GO" id="GO:0016787">
    <property type="term" value="F:hydrolase activity"/>
    <property type="evidence" value="ECO:0007669"/>
    <property type="project" value="UniProtKB-KW"/>
</dbReference>
<evidence type="ECO:0000256" key="5">
    <source>
        <dbReference type="ARBA" id="ARBA00022806"/>
    </source>
</evidence>
<evidence type="ECO:0000313" key="12">
    <source>
        <dbReference type="EMBL" id="KAK9878633.1"/>
    </source>
</evidence>
<comment type="subcellular location">
    <subcellularLocation>
        <location evidence="1">Nucleus</location>
    </subcellularLocation>
</comment>
<dbReference type="AlphaFoldDB" id="A0AAW1U7P1"/>
<dbReference type="GO" id="GO:0006303">
    <property type="term" value="P:double-strand break repair via nonhomologous end joining"/>
    <property type="evidence" value="ECO:0007669"/>
    <property type="project" value="InterPro"/>
</dbReference>
<proteinExistence type="predicted"/>
<keyword evidence="6" id="KW-0067">ATP-binding</keyword>
<keyword evidence="2" id="KW-0547">Nucleotide-binding</keyword>
<keyword evidence="4" id="KW-0378">Hydrolase</keyword>
<evidence type="ECO:0000256" key="3">
    <source>
        <dbReference type="ARBA" id="ARBA00022763"/>
    </source>
</evidence>
<keyword evidence="10" id="KW-0539">Nucleus</keyword>
<dbReference type="Proteomes" id="UP001431783">
    <property type="component" value="Unassembled WGS sequence"/>
</dbReference>
<gene>
    <name evidence="12" type="ORF">WA026_023083</name>
</gene>
<dbReference type="InterPro" id="IPR006164">
    <property type="entry name" value="DNA_bd_Ku70/Ku80"/>
</dbReference>
<evidence type="ECO:0000313" key="13">
    <source>
        <dbReference type="Proteomes" id="UP001431783"/>
    </source>
</evidence>
<dbReference type="InterPro" id="IPR016194">
    <property type="entry name" value="SPOC-like_C_dom_sf"/>
</dbReference>
<protein>
    <recommendedName>
        <fullName evidence="11">Ku domain-containing protein</fullName>
    </recommendedName>
</protein>
<dbReference type="SUPFAM" id="SSF53300">
    <property type="entry name" value="vWA-like"/>
    <property type="match status" value="1"/>
</dbReference>
<dbReference type="GO" id="GO:0000723">
    <property type="term" value="P:telomere maintenance"/>
    <property type="evidence" value="ECO:0007669"/>
    <property type="project" value="TreeGrafter"/>
</dbReference>
<dbReference type="GO" id="GO:0042162">
    <property type="term" value="F:telomeric DNA binding"/>
    <property type="evidence" value="ECO:0007669"/>
    <property type="project" value="TreeGrafter"/>
</dbReference>
<reference evidence="12 13" key="1">
    <citation type="submission" date="2023-03" db="EMBL/GenBank/DDBJ databases">
        <title>Genome insight into feeding habits of ladybird beetles.</title>
        <authorList>
            <person name="Li H.-S."/>
            <person name="Huang Y.-H."/>
            <person name="Pang H."/>
        </authorList>
    </citation>
    <scope>NUCLEOTIDE SEQUENCE [LARGE SCALE GENOMIC DNA]</scope>
    <source>
        <strain evidence="12">SYSU_2023b</strain>
        <tissue evidence="12">Whole body</tissue>
    </source>
</reference>
<dbReference type="EMBL" id="JARQZJ010000052">
    <property type="protein sequence ID" value="KAK9878633.1"/>
    <property type="molecule type" value="Genomic_DNA"/>
</dbReference>
<organism evidence="12 13">
    <name type="scientific">Henosepilachna vigintioctopunctata</name>
    <dbReference type="NCBI Taxonomy" id="420089"/>
    <lineage>
        <taxon>Eukaryota</taxon>
        <taxon>Metazoa</taxon>
        <taxon>Ecdysozoa</taxon>
        <taxon>Arthropoda</taxon>
        <taxon>Hexapoda</taxon>
        <taxon>Insecta</taxon>
        <taxon>Pterygota</taxon>
        <taxon>Neoptera</taxon>
        <taxon>Endopterygota</taxon>
        <taxon>Coleoptera</taxon>
        <taxon>Polyphaga</taxon>
        <taxon>Cucujiformia</taxon>
        <taxon>Coccinelloidea</taxon>
        <taxon>Coccinellidae</taxon>
        <taxon>Epilachninae</taxon>
        <taxon>Epilachnini</taxon>
        <taxon>Henosepilachna</taxon>
    </lineage>
</organism>
<keyword evidence="5" id="KW-0347">Helicase</keyword>
<keyword evidence="8" id="KW-0233">DNA recombination</keyword>
<dbReference type="Gene3D" id="2.40.290.10">
    <property type="match status" value="1"/>
</dbReference>